<name>F4LPE4_TREBD</name>
<dbReference type="InterPro" id="IPR005538">
    <property type="entry name" value="LrgA/CidA"/>
</dbReference>
<comment type="subcellular location">
    <subcellularLocation>
        <location evidence="1">Cell membrane</location>
        <topology evidence="1">Multi-pass membrane protein</topology>
    </subcellularLocation>
</comment>
<feature type="transmembrane region" description="Helical" evidence="6">
    <location>
        <begin position="59"/>
        <end position="78"/>
    </location>
</feature>
<evidence type="ECO:0000313" key="7">
    <source>
        <dbReference type="EMBL" id="AEE15955.1"/>
    </source>
</evidence>
<accession>F4LPE4</accession>
<keyword evidence="5 6" id="KW-0472">Membrane</keyword>
<evidence type="ECO:0000256" key="3">
    <source>
        <dbReference type="ARBA" id="ARBA00022692"/>
    </source>
</evidence>
<dbReference type="RefSeq" id="WP_013757674.1">
    <property type="nucleotide sequence ID" value="NC_015500.1"/>
</dbReference>
<evidence type="ECO:0000256" key="5">
    <source>
        <dbReference type="ARBA" id="ARBA00023136"/>
    </source>
</evidence>
<dbReference type="Pfam" id="PF03788">
    <property type="entry name" value="LrgA"/>
    <property type="match status" value="1"/>
</dbReference>
<dbReference type="GO" id="GO:0005886">
    <property type="term" value="C:plasma membrane"/>
    <property type="evidence" value="ECO:0007669"/>
    <property type="project" value="UniProtKB-SubCell"/>
</dbReference>
<dbReference type="Proteomes" id="UP000006546">
    <property type="component" value="Chromosome"/>
</dbReference>
<evidence type="ECO:0000256" key="4">
    <source>
        <dbReference type="ARBA" id="ARBA00022989"/>
    </source>
</evidence>
<dbReference type="PANTHER" id="PTHR33931">
    <property type="entry name" value="HOLIN-LIKE PROTEIN CIDA-RELATED"/>
    <property type="match status" value="1"/>
</dbReference>
<dbReference type="EMBL" id="CP002696">
    <property type="protein sequence ID" value="AEE15955.1"/>
    <property type="molecule type" value="Genomic_DNA"/>
</dbReference>
<feature type="transmembrane region" description="Helical" evidence="6">
    <location>
        <begin position="84"/>
        <end position="111"/>
    </location>
</feature>
<keyword evidence="4 6" id="KW-1133">Transmembrane helix</keyword>
<dbReference type="KEGG" id="tbe:Trebr_0512"/>
<evidence type="ECO:0000256" key="1">
    <source>
        <dbReference type="ARBA" id="ARBA00004651"/>
    </source>
</evidence>
<keyword evidence="2" id="KW-1003">Cell membrane</keyword>
<evidence type="ECO:0000313" key="8">
    <source>
        <dbReference type="Proteomes" id="UP000006546"/>
    </source>
</evidence>
<dbReference type="AlphaFoldDB" id="F4LPE4"/>
<feature type="transmembrane region" description="Helical" evidence="6">
    <location>
        <begin position="26"/>
        <end position="47"/>
    </location>
</feature>
<evidence type="ECO:0000256" key="6">
    <source>
        <dbReference type="SAM" id="Phobius"/>
    </source>
</evidence>
<protein>
    <submittedName>
        <fullName evidence="7">LrgA family protein</fullName>
    </submittedName>
</protein>
<dbReference type="eggNOG" id="COG1380">
    <property type="taxonomic scope" value="Bacteria"/>
</dbReference>
<evidence type="ECO:0000256" key="2">
    <source>
        <dbReference type="ARBA" id="ARBA00022475"/>
    </source>
</evidence>
<dbReference type="STRING" id="906968.Trebr_0512"/>
<dbReference type="HOGENOM" id="CLU_113736_2_2_12"/>
<keyword evidence="3 6" id="KW-0812">Transmembrane</keyword>
<gene>
    <name evidence="7" type="ordered locus">Trebr_0512</name>
</gene>
<dbReference type="OrthoDB" id="3176438at2"/>
<proteinExistence type="predicted"/>
<sequence>MKILLQIAIVFALCLAGECISAVLPFTLPGSIVSMILLFILLLVKLLKVRHIETKTAFLQQNMAFFFVPASVSILEHIPLLRSILLPFILICTVSTILTFTATAAAVSLCLRIMNAGNERRQSPETEGKS</sequence>
<keyword evidence="8" id="KW-1185">Reference proteome</keyword>
<organism evidence="7 8">
    <name type="scientific">Treponema brennaborense (strain DSM 12168 / CIP 105900 / DD5/3)</name>
    <dbReference type="NCBI Taxonomy" id="906968"/>
    <lineage>
        <taxon>Bacteria</taxon>
        <taxon>Pseudomonadati</taxon>
        <taxon>Spirochaetota</taxon>
        <taxon>Spirochaetia</taxon>
        <taxon>Spirochaetales</taxon>
        <taxon>Treponemataceae</taxon>
        <taxon>Treponema</taxon>
    </lineage>
</organism>
<reference evidence="8" key="1">
    <citation type="submission" date="2011-04" db="EMBL/GenBank/DDBJ databases">
        <title>The complete genome of Treponema brennaborense DSM 12168.</title>
        <authorList>
            <person name="Lucas S."/>
            <person name="Han J."/>
            <person name="Lapidus A."/>
            <person name="Bruce D."/>
            <person name="Goodwin L."/>
            <person name="Pitluck S."/>
            <person name="Peters L."/>
            <person name="Kyrpides N."/>
            <person name="Mavromatis K."/>
            <person name="Ivanova N."/>
            <person name="Mikhailova N."/>
            <person name="Pagani I."/>
            <person name="Teshima H."/>
            <person name="Detter J.C."/>
            <person name="Tapia R."/>
            <person name="Han C."/>
            <person name="Land M."/>
            <person name="Hauser L."/>
            <person name="Markowitz V."/>
            <person name="Cheng J.-F."/>
            <person name="Hugenholtz P."/>
            <person name="Woyke T."/>
            <person name="Wu D."/>
            <person name="Gronow S."/>
            <person name="Wellnitz S."/>
            <person name="Brambilla E."/>
            <person name="Klenk H.-P."/>
            <person name="Eisen J.A."/>
        </authorList>
    </citation>
    <scope>NUCLEOTIDE SEQUENCE [LARGE SCALE GENOMIC DNA]</scope>
    <source>
        <strain evidence="8">DSM 12168 / CIP 105900 / DD5/3</strain>
    </source>
</reference>
<dbReference type="PANTHER" id="PTHR33931:SF2">
    <property type="entry name" value="HOLIN-LIKE PROTEIN CIDA"/>
    <property type="match status" value="1"/>
</dbReference>